<feature type="transmembrane region" description="Helical" evidence="1">
    <location>
        <begin position="71"/>
        <end position="89"/>
    </location>
</feature>
<keyword evidence="4" id="KW-0808">Transferase</keyword>
<dbReference type="RefSeq" id="WP_227530432.1">
    <property type="nucleotide sequence ID" value="NZ_JAGTTM010000002.1"/>
</dbReference>
<feature type="transmembrane region" description="Helical" evidence="1">
    <location>
        <begin position="211"/>
        <end position="235"/>
    </location>
</feature>
<dbReference type="GO" id="GO:0016020">
    <property type="term" value="C:membrane"/>
    <property type="evidence" value="ECO:0007669"/>
    <property type="project" value="TreeGrafter"/>
</dbReference>
<evidence type="ECO:0000256" key="1">
    <source>
        <dbReference type="SAM" id="Phobius"/>
    </source>
</evidence>
<keyword evidence="5" id="KW-1185">Reference proteome</keyword>
<dbReference type="AlphaFoldDB" id="A0A9X1S018"/>
<dbReference type="PANTHER" id="PTHR23028">
    <property type="entry name" value="ACETYLTRANSFERASE"/>
    <property type="match status" value="1"/>
</dbReference>
<dbReference type="InterPro" id="IPR043968">
    <property type="entry name" value="SGNH"/>
</dbReference>
<evidence type="ECO:0000259" key="2">
    <source>
        <dbReference type="Pfam" id="PF01757"/>
    </source>
</evidence>
<feature type="transmembrane region" description="Helical" evidence="1">
    <location>
        <begin position="328"/>
        <end position="347"/>
    </location>
</feature>
<dbReference type="GO" id="GO:0016747">
    <property type="term" value="F:acyltransferase activity, transferring groups other than amino-acyl groups"/>
    <property type="evidence" value="ECO:0007669"/>
    <property type="project" value="InterPro"/>
</dbReference>
<feature type="transmembrane region" description="Helical" evidence="1">
    <location>
        <begin position="391"/>
        <end position="413"/>
    </location>
</feature>
<keyword evidence="1" id="KW-0472">Membrane</keyword>
<dbReference type="InterPro" id="IPR050879">
    <property type="entry name" value="Acyltransferase_3"/>
</dbReference>
<gene>
    <name evidence="4" type="ORF">KEC56_07460</name>
</gene>
<dbReference type="Pfam" id="PF01757">
    <property type="entry name" value="Acyl_transf_3"/>
    <property type="match status" value="1"/>
</dbReference>
<evidence type="ECO:0000313" key="4">
    <source>
        <dbReference type="EMBL" id="MCC2029354.1"/>
    </source>
</evidence>
<organism evidence="4 5">
    <name type="scientific">Microbacterium tenebrionis</name>
    <dbReference type="NCBI Taxonomy" id="2830665"/>
    <lineage>
        <taxon>Bacteria</taxon>
        <taxon>Bacillati</taxon>
        <taxon>Actinomycetota</taxon>
        <taxon>Actinomycetes</taxon>
        <taxon>Micrococcales</taxon>
        <taxon>Microbacteriaceae</taxon>
        <taxon>Microbacterium</taxon>
    </lineage>
</organism>
<name>A0A9X1S018_9MICO</name>
<keyword evidence="1" id="KW-0812">Transmembrane</keyword>
<feature type="domain" description="Acyltransferase 3" evidence="2">
    <location>
        <begin position="44"/>
        <end position="369"/>
    </location>
</feature>
<keyword evidence="4" id="KW-0012">Acyltransferase</keyword>
<feature type="transmembrane region" description="Helical" evidence="1">
    <location>
        <begin position="266"/>
        <end position="283"/>
    </location>
</feature>
<feature type="transmembrane region" description="Helical" evidence="1">
    <location>
        <begin position="241"/>
        <end position="259"/>
    </location>
</feature>
<feature type="transmembrane region" description="Helical" evidence="1">
    <location>
        <begin position="110"/>
        <end position="129"/>
    </location>
</feature>
<feature type="transmembrane region" description="Helical" evidence="1">
    <location>
        <begin position="47"/>
        <end position="65"/>
    </location>
</feature>
<dbReference type="EMBL" id="JAGTTM010000002">
    <property type="protein sequence ID" value="MCC2029354.1"/>
    <property type="molecule type" value="Genomic_DNA"/>
</dbReference>
<reference evidence="4" key="1">
    <citation type="submission" date="2021-04" db="EMBL/GenBank/DDBJ databases">
        <title>Microbacterium tenobrionis sp. nov. and Microbacterium allomyrinae sp. nov., isolated from larvae of Tenobrio molitor and Allomyrina dichotoma, respectively.</title>
        <authorList>
            <person name="Lee S.D."/>
        </authorList>
    </citation>
    <scope>NUCLEOTIDE SEQUENCE</scope>
    <source>
        <strain evidence="4">YMB-B2</strain>
    </source>
</reference>
<protein>
    <submittedName>
        <fullName evidence="4">Acyltransferase</fullName>
    </submittedName>
</protein>
<accession>A0A9X1S018</accession>
<evidence type="ECO:0000259" key="3">
    <source>
        <dbReference type="Pfam" id="PF19040"/>
    </source>
</evidence>
<dbReference type="GO" id="GO:0009103">
    <property type="term" value="P:lipopolysaccharide biosynthetic process"/>
    <property type="evidence" value="ECO:0007669"/>
    <property type="project" value="TreeGrafter"/>
</dbReference>
<dbReference type="PANTHER" id="PTHR23028:SF53">
    <property type="entry name" value="ACYL_TRANSF_3 DOMAIN-CONTAINING PROTEIN"/>
    <property type="match status" value="1"/>
</dbReference>
<proteinExistence type="predicted"/>
<dbReference type="Proteomes" id="UP001139289">
    <property type="component" value="Unassembled WGS sequence"/>
</dbReference>
<feature type="domain" description="SGNH" evidence="3">
    <location>
        <begin position="475"/>
        <end position="688"/>
    </location>
</feature>
<feature type="transmembrane region" description="Helical" evidence="1">
    <location>
        <begin position="182"/>
        <end position="199"/>
    </location>
</feature>
<dbReference type="InterPro" id="IPR002656">
    <property type="entry name" value="Acyl_transf_3_dom"/>
</dbReference>
<dbReference type="Pfam" id="PF19040">
    <property type="entry name" value="SGNH"/>
    <property type="match status" value="1"/>
</dbReference>
<feature type="transmembrane region" description="Helical" evidence="1">
    <location>
        <begin position="289"/>
        <end position="307"/>
    </location>
</feature>
<keyword evidence="1" id="KW-1133">Transmembrane helix</keyword>
<evidence type="ECO:0000313" key="5">
    <source>
        <dbReference type="Proteomes" id="UP001139289"/>
    </source>
</evidence>
<sequence length="707" mass="75854">MGATASIPHFGEQEVGRTVASVGADPGITRAEPRPHAPSAPRTDIQALRAFAVAAVVLFHVWPLAITGGYVGVDVFFVISGYLITGQLVRLRAQGTLRLGAFWAARARRLLPAALLVLLASTALTLAFAPASLVTQYLRSIVGSTLYVENWVLAADAVDYLGADNAPPIAQHYWSLSVEEQFYVLWPLLILLMTSAAIVRRVGRSSLLASVVIISGLSLLLSLVTTFTAPSFAYFATPVRMWEFGFGAVVAILPTLLIAPATRTAIWLVSWTGLLYSAFFFNAETPFPGMAAILPVTATAALIWIGPEPPFRLASAAQWRPIQWIGDNSYGIYLWHWPLIVIAPAIVADDLELWQNVSLVILTVALAALGKRFVEDPVRYGRLARARPRTVLLLAASGMVVVLAAAGLPGIVITTSVQAQTAQAREDVLDPDSCRGANALLNSECDKERDLTTGADQLIPSLAGLYDDTDGAFACYQSEQARIEPCRIGSNAPDATRIALTGDSHAAMLIPGLRDVAVAENWAIDVYVGRGCVWSADSDPTCSDRQAALDSDLLSNDYSAILVTAWNQPDASAQIREERATEYAARWRTAIDNGIMVIPILDNPSVPQSSADCLASTSSFSRETCSFQRSDTGLEDPLEIATRQVGAESVDLRSAYCDSTGTCPMVLGGVVVYRDLHHITATFSHSLAVYLAEDVSRVLAASTSPRP</sequence>
<feature type="transmembrane region" description="Helical" evidence="1">
    <location>
        <begin position="353"/>
        <end position="370"/>
    </location>
</feature>
<comment type="caution">
    <text evidence="4">The sequence shown here is derived from an EMBL/GenBank/DDBJ whole genome shotgun (WGS) entry which is preliminary data.</text>
</comment>